<reference evidence="3" key="1">
    <citation type="submission" date="2014-09" db="EMBL/GenBank/DDBJ databases">
        <authorList>
            <person name="Gomez-Valero L."/>
        </authorList>
    </citation>
    <scope>NUCLEOTIDE SEQUENCE [LARGE SCALE GENOMIC DNA]</scope>
    <source>
        <strain evidence="3">ATCC700992</strain>
    </source>
</reference>
<dbReference type="KEGG" id="lfa:LFA_2579"/>
<evidence type="ECO:0000313" key="2">
    <source>
        <dbReference type="EMBL" id="CEG57949.1"/>
    </source>
</evidence>
<proteinExistence type="predicted"/>
<dbReference type="RefSeq" id="WP_045096357.1">
    <property type="nucleotide sequence ID" value="NZ_LN614827.1"/>
</dbReference>
<dbReference type="InterPro" id="IPR014991">
    <property type="entry name" value="DUF1840"/>
</dbReference>
<dbReference type="HOGENOM" id="CLU_146690_1_0_6"/>
<evidence type="ECO:0008006" key="4">
    <source>
        <dbReference type="Google" id="ProtNLM"/>
    </source>
</evidence>
<organism evidence="2 3">
    <name type="scientific">Legionella fallonii LLAP-10</name>
    <dbReference type="NCBI Taxonomy" id="1212491"/>
    <lineage>
        <taxon>Bacteria</taxon>
        <taxon>Pseudomonadati</taxon>
        <taxon>Pseudomonadota</taxon>
        <taxon>Gammaproteobacteria</taxon>
        <taxon>Legionellales</taxon>
        <taxon>Legionellaceae</taxon>
        <taxon>Legionella</taxon>
    </lineage>
</organism>
<name>A0A098G7K7_9GAMM</name>
<dbReference type="Proteomes" id="UP000032430">
    <property type="component" value="Chromosome I"/>
</dbReference>
<gene>
    <name evidence="2" type="ORF">LFA_2579</name>
</gene>
<sequence length="97" mass="10566">MITFSCDAYENISYFNDVAKSLLSLMGHSGAVPGALTAEEVSEALSNLQQGLGRDKTNSAQKDTDDEEPQISLRKRAVPLISMLEAAVKKKCDVMWS</sequence>
<dbReference type="OrthoDB" id="5625523at2"/>
<dbReference type="Pfam" id="PF08895">
    <property type="entry name" value="DUF1840"/>
    <property type="match status" value="1"/>
</dbReference>
<dbReference type="EMBL" id="LN614827">
    <property type="protein sequence ID" value="CEG57949.1"/>
    <property type="molecule type" value="Genomic_DNA"/>
</dbReference>
<dbReference type="STRING" id="1212491.LFA_2579"/>
<dbReference type="AlphaFoldDB" id="A0A098G7K7"/>
<evidence type="ECO:0000256" key="1">
    <source>
        <dbReference type="SAM" id="MobiDB-lite"/>
    </source>
</evidence>
<keyword evidence="3" id="KW-1185">Reference proteome</keyword>
<evidence type="ECO:0000313" key="3">
    <source>
        <dbReference type="Proteomes" id="UP000032430"/>
    </source>
</evidence>
<protein>
    <recommendedName>
        <fullName evidence="4">DUF1840 domain-containing protein</fullName>
    </recommendedName>
</protein>
<accession>A0A098G7K7</accession>
<feature type="region of interest" description="Disordered" evidence="1">
    <location>
        <begin position="48"/>
        <end position="72"/>
    </location>
</feature>